<evidence type="ECO:0000313" key="2">
    <source>
        <dbReference type="Proteomes" id="UP000831701"/>
    </source>
</evidence>
<evidence type="ECO:0000313" key="1">
    <source>
        <dbReference type="EMBL" id="KAI3353808.1"/>
    </source>
</evidence>
<dbReference type="Proteomes" id="UP000831701">
    <property type="component" value="Chromosome 22"/>
</dbReference>
<accession>A0ACB8VDZ9</accession>
<reference evidence="1" key="1">
    <citation type="submission" date="2022-04" db="EMBL/GenBank/DDBJ databases">
        <title>Jade perch genome.</title>
        <authorList>
            <person name="Chao B."/>
        </authorList>
    </citation>
    <scope>NUCLEOTIDE SEQUENCE</scope>
    <source>
        <strain evidence="1">CB-2022</strain>
    </source>
</reference>
<dbReference type="EMBL" id="CM041552">
    <property type="protein sequence ID" value="KAI3353808.1"/>
    <property type="molecule type" value="Genomic_DNA"/>
</dbReference>
<comment type="caution">
    <text evidence="1">The sequence shown here is derived from an EMBL/GenBank/DDBJ whole genome shotgun (WGS) entry which is preliminary data.</text>
</comment>
<keyword evidence="2" id="KW-1185">Reference proteome</keyword>
<proteinExistence type="predicted"/>
<protein>
    <submittedName>
        <fullName evidence="1">Uncharacterized protein</fullName>
    </submittedName>
</protein>
<gene>
    <name evidence="1" type="ORF">L3Q82_005034</name>
</gene>
<organism evidence="1 2">
    <name type="scientific">Scortum barcoo</name>
    <name type="common">barcoo grunter</name>
    <dbReference type="NCBI Taxonomy" id="214431"/>
    <lineage>
        <taxon>Eukaryota</taxon>
        <taxon>Metazoa</taxon>
        <taxon>Chordata</taxon>
        <taxon>Craniata</taxon>
        <taxon>Vertebrata</taxon>
        <taxon>Euteleostomi</taxon>
        <taxon>Actinopterygii</taxon>
        <taxon>Neopterygii</taxon>
        <taxon>Teleostei</taxon>
        <taxon>Neoteleostei</taxon>
        <taxon>Acanthomorphata</taxon>
        <taxon>Eupercaria</taxon>
        <taxon>Centrarchiformes</taxon>
        <taxon>Terapontoidei</taxon>
        <taxon>Terapontidae</taxon>
        <taxon>Scortum</taxon>
    </lineage>
</organism>
<sequence length="283" mass="31006">MTLKELKTNSMHQRPSVPTHQRGLSSLADVTHPASVIERDANPAPLQSLAVGWGGTGRDIGRDTRKEVGSVRRGSAYGLWASRGIFAQTWTSEAGFALEAKSLAEGSAEGECCGSCSPPPAPPLVSPVLTVEESGFTTVELCQDEEDICLTTSEGEMEEMCGQDPNCEDMQRKDQRLPFQIFPNPVEVVLGPETTLNSLDHDHEKERLPSIVVEPTEVSEVESGELRWPPENMDMEEDEEDLFLEQCIPPANIADWGDEEEEEETSVILNQQQGLTLIGTDIT</sequence>
<name>A0ACB8VDZ9_9TELE</name>